<accession>A0ABQ8LJH3</accession>
<protein>
    <recommendedName>
        <fullName evidence="4">Secreted protein</fullName>
    </recommendedName>
</protein>
<evidence type="ECO:0000256" key="1">
    <source>
        <dbReference type="SAM" id="Phobius"/>
    </source>
</evidence>
<keyword evidence="1" id="KW-0472">Membrane</keyword>
<organism evidence="2 3">
    <name type="scientific">Labeo rohita</name>
    <name type="common">Indian major carp</name>
    <name type="synonym">Cyprinus rohita</name>
    <dbReference type="NCBI Taxonomy" id="84645"/>
    <lineage>
        <taxon>Eukaryota</taxon>
        <taxon>Metazoa</taxon>
        <taxon>Chordata</taxon>
        <taxon>Craniata</taxon>
        <taxon>Vertebrata</taxon>
        <taxon>Euteleostomi</taxon>
        <taxon>Actinopterygii</taxon>
        <taxon>Neopterygii</taxon>
        <taxon>Teleostei</taxon>
        <taxon>Ostariophysi</taxon>
        <taxon>Cypriniformes</taxon>
        <taxon>Cyprinidae</taxon>
        <taxon>Labeoninae</taxon>
        <taxon>Labeonini</taxon>
        <taxon>Labeo</taxon>
    </lineage>
</organism>
<dbReference type="EMBL" id="JACTAM010000023">
    <property type="protein sequence ID" value="KAI2649813.1"/>
    <property type="molecule type" value="Genomic_DNA"/>
</dbReference>
<dbReference type="Proteomes" id="UP000830375">
    <property type="component" value="Unassembled WGS sequence"/>
</dbReference>
<reference evidence="2 3" key="1">
    <citation type="submission" date="2022-01" db="EMBL/GenBank/DDBJ databases">
        <title>A high-quality chromosome-level genome assembly of rohu carp, Labeo rohita.</title>
        <authorList>
            <person name="Arick M.A. II"/>
            <person name="Hsu C.-Y."/>
            <person name="Magbanua Z."/>
            <person name="Pechanova O."/>
            <person name="Grover C."/>
            <person name="Miller E."/>
            <person name="Thrash A."/>
            <person name="Ezzel L."/>
            <person name="Alam S."/>
            <person name="Benzie J."/>
            <person name="Hamilton M."/>
            <person name="Karsi A."/>
            <person name="Lawrence M.L."/>
            <person name="Peterson D.G."/>
        </authorList>
    </citation>
    <scope>NUCLEOTIDE SEQUENCE [LARGE SCALE GENOMIC DNA]</scope>
    <source>
        <strain evidence="3">BAU-BD-2019</strain>
        <tissue evidence="2">Blood</tissue>
    </source>
</reference>
<feature type="transmembrane region" description="Helical" evidence="1">
    <location>
        <begin position="35"/>
        <end position="57"/>
    </location>
</feature>
<evidence type="ECO:0000313" key="2">
    <source>
        <dbReference type="EMBL" id="KAI2649813.1"/>
    </source>
</evidence>
<proteinExistence type="predicted"/>
<name>A0ABQ8LJH3_LABRO</name>
<feature type="transmembrane region" description="Helical" evidence="1">
    <location>
        <begin position="7"/>
        <end position="29"/>
    </location>
</feature>
<gene>
    <name evidence="2" type="ORF">H4Q32_015843</name>
</gene>
<evidence type="ECO:0000313" key="3">
    <source>
        <dbReference type="Proteomes" id="UP000830375"/>
    </source>
</evidence>
<keyword evidence="1" id="KW-1133">Transmembrane helix</keyword>
<sequence length="121" mass="13114">MVNSGRGHAIGITAVFLTHLMLAVCYGPVFCGEKAATPFCLIFFPALSAICSPLTLLSRSLRRCPLTGTVYLSAFETNFTHTCTTFCVTDSHSTACVFLQGLTASQLALVWLHDTYTNNIM</sequence>
<evidence type="ECO:0008006" key="4">
    <source>
        <dbReference type="Google" id="ProtNLM"/>
    </source>
</evidence>
<comment type="caution">
    <text evidence="2">The sequence shown here is derived from an EMBL/GenBank/DDBJ whole genome shotgun (WGS) entry which is preliminary data.</text>
</comment>
<keyword evidence="3" id="KW-1185">Reference proteome</keyword>
<keyword evidence="1" id="KW-0812">Transmembrane</keyword>